<sequence>MRAIRNVLALIGFLTIIVGATGYFAVKDFLGKLDPEAPRMYVELAQRYMEHLDPAVAMVRRVRVEDGLSVQDVVDSLQSLATTHDMFYVGEAPFYRQVEAVTGNPYRYVNFFSFCDIDVGVMMADHHNAYTAFMPCSIALIEDDDGTLWLMMMDLDLMIHGGKPLPAELREGALRVSNTLDAILQGAARGEF</sequence>
<dbReference type="SUPFAM" id="SSF103247">
    <property type="entry name" value="TT1751-like"/>
    <property type="match status" value="1"/>
</dbReference>
<evidence type="ECO:0000259" key="2">
    <source>
        <dbReference type="Pfam" id="PF03625"/>
    </source>
</evidence>
<dbReference type="CDD" id="cd14797">
    <property type="entry name" value="DUF302"/>
    <property type="match status" value="1"/>
</dbReference>
<dbReference type="STRING" id="713585.THITH_10515"/>
<evidence type="ECO:0000313" key="3">
    <source>
        <dbReference type="EMBL" id="AHE98607.1"/>
    </source>
</evidence>
<dbReference type="HOGENOM" id="CLU_108952_0_0_6"/>
<evidence type="ECO:0000313" key="4">
    <source>
        <dbReference type="Proteomes" id="UP000005289"/>
    </source>
</evidence>
<proteinExistence type="predicted"/>
<dbReference type="AlphaFoldDB" id="W0DMW7"/>
<gene>
    <name evidence="3" type="ORF">THITH_10515</name>
</gene>
<dbReference type="OrthoDB" id="9783833at2"/>
<feature type="transmembrane region" description="Helical" evidence="1">
    <location>
        <begin position="7"/>
        <end position="26"/>
    </location>
</feature>
<dbReference type="KEGG" id="tti:THITH_10515"/>
<keyword evidence="1" id="KW-0472">Membrane</keyword>
<dbReference type="Pfam" id="PF03625">
    <property type="entry name" value="DUF302"/>
    <property type="match status" value="1"/>
</dbReference>
<reference evidence="3 4" key="1">
    <citation type="submission" date="2013-12" db="EMBL/GenBank/DDBJ databases">
        <authorList>
            <consortium name="DOE Joint Genome Institute"/>
            <person name="Muyzer G."/>
            <person name="Huntemann M."/>
            <person name="Han J."/>
            <person name="Chen A."/>
            <person name="Kyrpides N."/>
            <person name="Mavromatis K."/>
            <person name="Markowitz V."/>
            <person name="Palaniappan K."/>
            <person name="Ivanova N."/>
            <person name="Schaumberg A."/>
            <person name="Pati A."/>
            <person name="Liolios K."/>
            <person name="Nordberg H.P."/>
            <person name="Cantor M.N."/>
            <person name="Hua S.X."/>
            <person name="Woyke T."/>
        </authorList>
    </citation>
    <scope>NUCLEOTIDE SEQUENCE [LARGE SCALE GENOMIC DNA]</scope>
    <source>
        <strain evidence="3 4">ARh 1</strain>
    </source>
</reference>
<feature type="domain" description="DUF302" evidence="2">
    <location>
        <begin position="100"/>
        <end position="154"/>
    </location>
</feature>
<name>W0DMW7_9GAMM</name>
<dbReference type="Proteomes" id="UP000005289">
    <property type="component" value="Chromosome"/>
</dbReference>
<dbReference type="Gene3D" id="3.30.310.70">
    <property type="entry name" value="TT1751-like domain"/>
    <property type="match status" value="1"/>
</dbReference>
<keyword evidence="1" id="KW-0812">Transmembrane</keyword>
<keyword evidence="4" id="KW-1185">Reference proteome</keyword>
<keyword evidence="1" id="KW-1133">Transmembrane helix</keyword>
<dbReference type="InterPro" id="IPR035923">
    <property type="entry name" value="TT1751-like_sf"/>
</dbReference>
<accession>W0DMW7</accession>
<protein>
    <recommendedName>
        <fullName evidence="2">DUF302 domain-containing protein</fullName>
    </recommendedName>
</protein>
<dbReference type="RefSeq" id="WP_006748209.1">
    <property type="nucleotide sequence ID" value="NZ_CP007029.1"/>
</dbReference>
<organism evidence="3 4">
    <name type="scientific">Thioalkalivibrio paradoxus ARh 1</name>
    <dbReference type="NCBI Taxonomy" id="713585"/>
    <lineage>
        <taxon>Bacteria</taxon>
        <taxon>Pseudomonadati</taxon>
        <taxon>Pseudomonadota</taxon>
        <taxon>Gammaproteobacteria</taxon>
        <taxon>Chromatiales</taxon>
        <taxon>Ectothiorhodospiraceae</taxon>
        <taxon>Thioalkalivibrio</taxon>
    </lineage>
</organism>
<dbReference type="InterPro" id="IPR005180">
    <property type="entry name" value="DUF302"/>
</dbReference>
<evidence type="ECO:0000256" key="1">
    <source>
        <dbReference type="SAM" id="Phobius"/>
    </source>
</evidence>
<dbReference type="EMBL" id="CP007029">
    <property type="protein sequence ID" value="AHE98607.1"/>
    <property type="molecule type" value="Genomic_DNA"/>
</dbReference>